<evidence type="ECO:0000313" key="2">
    <source>
        <dbReference type="Proteomes" id="UP001652445"/>
    </source>
</evidence>
<protein>
    <submittedName>
        <fullName evidence="1">DUF177 domain-containing protein</fullName>
    </submittedName>
</protein>
<dbReference type="PANTHER" id="PTHR34374">
    <property type="entry name" value="LARGE RIBOSOMAL RNA SUBUNIT ACCUMULATION PROTEIN YCED HOMOLOG 1, CHLOROPLASTIC"/>
    <property type="match status" value="1"/>
</dbReference>
<dbReference type="Pfam" id="PF02620">
    <property type="entry name" value="YceD"/>
    <property type="match status" value="1"/>
</dbReference>
<sequence length="169" mass="18949">MFIRLKELAQKADAVHFDETVDLSDALKESNDILDASPLHVSLKALHQDEVAEVTGQLSIDVEQPCSRCLNPVKQKLVIPFHETFARAADESESEDEDEETHYVKDDKIELLPYLIENVMMALPYVPLCDEECLGLCPVCGVDRNVQACNCNRTSIDPRLAGLADFFKE</sequence>
<gene>
    <name evidence="1" type="ORF">OB236_24595</name>
</gene>
<dbReference type="InterPro" id="IPR003772">
    <property type="entry name" value="YceD"/>
</dbReference>
<dbReference type="RefSeq" id="WP_262686303.1">
    <property type="nucleotide sequence ID" value="NZ_JAOQIO010000094.1"/>
</dbReference>
<name>A0ABT2UL00_9BACL</name>
<reference evidence="1 2" key="1">
    <citation type="submission" date="2022-09" db="EMBL/GenBank/DDBJ databases">
        <authorList>
            <person name="Han X.L."/>
            <person name="Wang Q."/>
            <person name="Lu T."/>
        </authorList>
    </citation>
    <scope>NUCLEOTIDE SEQUENCE [LARGE SCALE GENOMIC DNA]</scope>
    <source>
        <strain evidence="1 2">WQ 127069</strain>
    </source>
</reference>
<organism evidence="1 2">
    <name type="scientific">Paenibacillus baimaensis</name>
    <dbReference type="NCBI Taxonomy" id="2982185"/>
    <lineage>
        <taxon>Bacteria</taxon>
        <taxon>Bacillati</taxon>
        <taxon>Bacillota</taxon>
        <taxon>Bacilli</taxon>
        <taxon>Bacillales</taxon>
        <taxon>Paenibacillaceae</taxon>
        <taxon>Paenibacillus</taxon>
    </lineage>
</organism>
<comment type="caution">
    <text evidence="1">The sequence shown here is derived from an EMBL/GenBank/DDBJ whole genome shotgun (WGS) entry which is preliminary data.</text>
</comment>
<keyword evidence="2" id="KW-1185">Reference proteome</keyword>
<proteinExistence type="predicted"/>
<dbReference type="EMBL" id="JAOQIO010000094">
    <property type="protein sequence ID" value="MCU6795293.1"/>
    <property type="molecule type" value="Genomic_DNA"/>
</dbReference>
<evidence type="ECO:0000313" key="1">
    <source>
        <dbReference type="EMBL" id="MCU6795293.1"/>
    </source>
</evidence>
<dbReference type="Proteomes" id="UP001652445">
    <property type="component" value="Unassembled WGS sequence"/>
</dbReference>
<dbReference type="PANTHER" id="PTHR34374:SF1">
    <property type="entry name" value="LARGE RIBOSOMAL RNA SUBUNIT ACCUMULATION PROTEIN YCED HOMOLOG 1, CHLOROPLASTIC"/>
    <property type="match status" value="1"/>
</dbReference>
<accession>A0ABT2UL00</accession>